<name>A0ABR2Z9S6_9AGAR</name>
<proteinExistence type="predicted"/>
<evidence type="ECO:0000313" key="1">
    <source>
        <dbReference type="EMBL" id="KAL0057964.1"/>
    </source>
</evidence>
<dbReference type="EMBL" id="JBBXMP010000396">
    <property type="protein sequence ID" value="KAL0057964.1"/>
    <property type="molecule type" value="Genomic_DNA"/>
</dbReference>
<reference evidence="1 2" key="1">
    <citation type="submission" date="2024-05" db="EMBL/GenBank/DDBJ databases">
        <title>A draft genome resource for the thread blight pathogen Marasmius tenuissimus strain MS-2.</title>
        <authorList>
            <person name="Yulfo-Soto G.E."/>
            <person name="Baruah I.K."/>
            <person name="Amoako-Attah I."/>
            <person name="Bukari Y."/>
            <person name="Meinhardt L.W."/>
            <person name="Bailey B.A."/>
            <person name="Cohen S.P."/>
        </authorList>
    </citation>
    <scope>NUCLEOTIDE SEQUENCE [LARGE SCALE GENOMIC DNA]</scope>
    <source>
        <strain evidence="1 2">MS-2</strain>
    </source>
</reference>
<evidence type="ECO:0008006" key="3">
    <source>
        <dbReference type="Google" id="ProtNLM"/>
    </source>
</evidence>
<comment type="caution">
    <text evidence="1">The sequence shown here is derived from an EMBL/GenBank/DDBJ whole genome shotgun (WGS) entry which is preliminary data.</text>
</comment>
<protein>
    <recommendedName>
        <fullName evidence="3">F-box domain-containing protein</fullName>
    </recommendedName>
</protein>
<accession>A0ABR2Z9S6</accession>
<organism evidence="1 2">
    <name type="scientific">Marasmius tenuissimus</name>
    <dbReference type="NCBI Taxonomy" id="585030"/>
    <lineage>
        <taxon>Eukaryota</taxon>
        <taxon>Fungi</taxon>
        <taxon>Dikarya</taxon>
        <taxon>Basidiomycota</taxon>
        <taxon>Agaricomycotina</taxon>
        <taxon>Agaricomycetes</taxon>
        <taxon>Agaricomycetidae</taxon>
        <taxon>Agaricales</taxon>
        <taxon>Marasmiineae</taxon>
        <taxon>Marasmiaceae</taxon>
        <taxon>Marasmius</taxon>
    </lineage>
</organism>
<dbReference type="Proteomes" id="UP001437256">
    <property type="component" value="Unassembled WGS sequence"/>
</dbReference>
<evidence type="ECO:0000313" key="2">
    <source>
        <dbReference type="Proteomes" id="UP001437256"/>
    </source>
</evidence>
<sequence>MERSRGYPLDIRLVFHPEFDQAQRLFDLLRDECERWATFKFHLPGGSHTPFRASAVSRLSLRPNPSSSFAALRQVDVNRLSDIPGGLDLLMAFGNSSLLTKLVLFDVKYVEEVFARLPWSQLTHFVVKDFERCIGYPERTGYPDHFPTEVLSKSPNLKAFGTWKYSWTRILPLEPRSHPDSLSTIIELDLYGWTPTQSEPGHGVDDMDISSLHLPSLRHLTLRKLGNTSNDLNSITKMIERSSCRLLSVSLLSVTLLDVTVKRFLSVSGGSLRKIVMRGRIIGPTLLECFFSHSSQTDWHPLLPHLEELNINRLMLADLEPYDRVLGLEMPFSMSRFHRQLRIHVISTKNSVASLTTPVPNEIELLQELGMALVSGTMRINYNAPGALVENMSVVDCILTYLEKYHGSEKSIIQHATTKLGTLRCYLQAIGDMWGNFPEQEEFRLVKRARLLFDPFGRKADWSDY</sequence>
<gene>
    <name evidence="1" type="ORF">AAF712_015373</name>
</gene>
<keyword evidence="2" id="KW-1185">Reference proteome</keyword>
<dbReference type="SUPFAM" id="SSF52047">
    <property type="entry name" value="RNI-like"/>
    <property type="match status" value="1"/>
</dbReference>